<feature type="transmembrane region" description="Helical" evidence="1">
    <location>
        <begin position="18"/>
        <end position="37"/>
    </location>
</feature>
<evidence type="ECO:0000256" key="1">
    <source>
        <dbReference type="SAM" id="Phobius"/>
    </source>
</evidence>
<evidence type="ECO:0000313" key="2">
    <source>
        <dbReference type="EMBL" id="KHJ75355.1"/>
    </source>
</evidence>
<feature type="non-terminal residue" evidence="2">
    <location>
        <position position="1"/>
    </location>
</feature>
<dbReference type="AlphaFoldDB" id="A0A0B1RWD0"/>
<protein>
    <submittedName>
        <fullName evidence="2">Uncharacterized protein</fullName>
    </submittedName>
</protein>
<gene>
    <name evidence="2" type="ORF">OESDEN_25030</name>
</gene>
<proteinExistence type="predicted"/>
<evidence type="ECO:0000313" key="3">
    <source>
        <dbReference type="Proteomes" id="UP000053660"/>
    </source>
</evidence>
<keyword evidence="3" id="KW-1185">Reference proteome</keyword>
<accession>A0A0B1RWD0</accession>
<dbReference type="Proteomes" id="UP000053660">
    <property type="component" value="Unassembled WGS sequence"/>
</dbReference>
<reference evidence="2 3" key="1">
    <citation type="submission" date="2014-03" db="EMBL/GenBank/DDBJ databases">
        <title>Draft genome of the hookworm Oesophagostomum dentatum.</title>
        <authorList>
            <person name="Mitreva M."/>
        </authorList>
    </citation>
    <scope>NUCLEOTIDE SEQUENCE [LARGE SCALE GENOMIC DNA]</scope>
    <source>
        <strain evidence="2 3">OD-Hann</strain>
    </source>
</reference>
<sequence length="98" mass="11562">IIQEFESNIVCSRVRPRLLSVISLCAYAGLFISTYSWPFLPNNVKISVNGSDWGCFSERFDWCYSLKEVSPWLYYIFLRSRLRIRCICNEHRSDDVVL</sequence>
<dbReference type="EMBL" id="KN612827">
    <property type="protein sequence ID" value="KHJ75355.1"/>
    <property type="molecule type" value="Genomic_DNA"/>
</dbReference>
<dbReference type="OrthoDB" id="370281at2759"/>
<organism evidence="2 3">
    <name type="scientific">Oesophagostomum dentatum</name>
    <name type="common">Nodular worm</name>
    <dbReference type="NCBI Taxonomy" id="61180"/>
    <lineage>
        <taxon>Eukaryota</taxon>
        <taxon>Metazoa</taxon>
        <taxon>Ecdysozoa</taxon>
        <taxon>Nematoda</taxon>
        <taxon>Chromadorea</taxon>
        <taxon>Rhabditida</taxon>
        <taxon>Rhabditina</taxon>
        <taxon>Rhabditomorpha</taxon>
        <taxon>Strongyloidea</taxon>
        <taxon>Strongylidae</taxon>
        <taxon>Oesophagostomum</taxon>
    </lineage>
</organism>
<keyword evidence="1" id="KW-1133">Transmembrane helix</keyword>
<keyword evidence="1" id="KW-0472">Membrane</keyword>
<name>A0A0B1RWD0_OESDE</name>
<keyword evidence="1" id="KW-0812">Transmembrane</keyword>